<dbReference type="RefSeq" id="WP_052820523.1">
    <property type="nucleotide sequence ID" value="NZ_CP039909.1"/>
</dbReference>
<sequence>MNDKSIILLGGPDSGKTNYVGRLWHSLDAKNCRLIAAEQPSEIGFVLDTAEHLFQGRFAPRSEHADDRRDFEVVVCSPDGSGRAAIVIPDISGELWQNAVASSEIASDWMDELIHGHGALLFVRVGSDLDVRPLDWVTSRSLLAKLGVEEDRGKLPTQVMLCELVRYLELTMANGQDGKRPKLSVIVAAWDRVDPVTFEQGPVAYLGREYPLLAGRLSDTKKLDVQVFGLSVVGGDLAVDPEFRDRFLEHGLDDYGWVAVYDTETGAWRKDVDLTLPIAWAIGA</sequence>
<dbReference type="Pfam" id="PF19975">
    <property type="entry name" value="DO-GTPase1"/>
    <property type="match status" value="1"/>
</dbReference>
<evidence type="ECO:0000313" key="2">
    <source>
        <dbReference type="EMBL" id="QCM03756.1"/>
    </source>
</evidence>
<dbReference type="AlphaFoldDB" id="A0AAE6BTP7"/>
<feature type="domain" description="Double-GTPase 1" evidence="1">
    <location>
        <begin position="7"/>
        <end position="281"/>
    </location>
</feature>
<reference evidence="2 3" key="1">
    <citation type="submission" date="2019-04" db="EMBL/GenBank/DDBJ databases">
        <title>Complete genome sequence of Agrobacterium tumefaciens CFBP6624.</title>
        <authorList>
            <person name="Haryono M."/>
            <person name="Lin Y.-C."/>
            <person name="Lai E.-M."/>
            <person name="Kuo C.-H."/>
        </authorList>
    </citation>
    <scope>NUCLEOTIDE SEQUENCE [LARGE SCALE GENOMIC DNA]</scope>
    <source>
        <strain evidence="2 3">CFBP6624</strain>
        <plasmid evidence="3">patcfbp6624</plasmid>
    </source>
</reference>
<organism evidence="2 3">
    <name type="scientific">Agrobacterium tumefaciens</name>
    <dbReference type="NCBI Taxonomy" id="358"/>
    <lineage>
        <taxon>Bacteria</taxon>
        <taxon>Pseudomonadati</taxon>
        <taxon>Pseudomonadota</taxon>
        <taxon>Alphaproteobacteria</taxon>
        <taxon>Hyphomicrobiales</taxon>
        <taxon>Rhizobiaceae</taxon>
        <taxon>Rhizobium/Agrobacterium group</taxon>
        <taxon>Agrobacterium</taxon>
        <taxon>Agrobacterium tumefaciens complex</taxon>
    </lineage>
</organism>
<evidence type="ECO:0000259" key="1">
    <source>
        <dbReference type="Pfam" id="PF19975"/>
    </source>
</evidence>
<gene>
    <name evidence="2" type="ORF">CFBP6624_26655</name>
</gene>
<name>A0AAE6BTP7_AGRTU</name>
<keyword evidence="2" id="KW-0614">Plasmid</keyword>
<accession>A0AAE6BTP7</accession>
<evidence type="ECO:0000313" key="3">
    <source>
        <dbReference type="Proteomes" id="UP000298646"/>
    </source>
</evidence>
<dbReference type="Proteomes" id="UP000298646">
    <property type="component" value="Plasmid pAtCFBP6624"/>
</dbReference>
<dbReference type="InterPro" id="IPR045530">
    <property type="entry name" value="DO-GTPase1"/>
</dbReference>
<dbReference type="EMBL" id="CP039909">
    <property type="protein sequence ID" value="QCM03756.1"/>
    <property type="molecule type" value="Genomic_DNA"/>
</dbReference>
<geneLocation type="plasmid" evidence="3">
    <name>patcfbp6624</name>
</geneLocation>
<protein>
    <recommendedName>
        <fullName evidence="1">Double-GTPase 1 domain-containing protein</fullName>
    </recommendedName>
</protein>
<proteinExistence type="predicted"/>